<keyword evidence="7" id="KW-0677">Repeat</keyword>
<dbReference type="PROSITE" id="PS51390">
    <property type="entry name" value="WAP"/>
    <property type="match status" value="2"/>
</dbReference>
<keyword evidence="12" id="KW-1185">Reference proteome</keyword>
<dbReference type="AlphaFoldDB" id="A0A8C2V985"/>
<comment type="function">
    <text evidence="1">Putative acid-stable proteinase inhibitor.</text>
</comment>
<reference evidence="11" key="1">
    <citation type="submission" date="2025-08" db="UniProtKB">
        <authorList>
            <consortium name="Ensembl"/>
        </authorList>
    </citation>
    <scope>IDENTIFICATION</scope>
</reference>
<sequence>MRIQSFLLLAALLALGSQVPAVSGRRKGEKHGGCPPDDKPCLSVPDQCTGDRQCPSGKKCCSQACFRQCVPRVLVKPGGCPKDQLRCLSPVQHLCSRDFDCPRGKRCCPGACGRDCRNPVRGT</sequence>
<evidence type="ECO:0000256" key="5">
    <source>
        <dbReference type="ARBA" id="ARBA00022690"/>
    </source>
</evidence>
<dbReference type="InterPro" id="IPR008197">
    <property type="entry name" value="WAP_dom"/>
</dbReference>
<protein>
    <recommendedName>
        <fullName evidence="3">WAP four-disulfide core domain protein 5</fullName>
    </recommendedName>
</protein>
<dbReference type="Ensembl" id="ENSCLAT00000012071.1">
    <property type="protein sequence ID" value="ENSCLAP00000011930.1"/>
    <property type="gene ID" value="ENSCLAG00000008235.1"/>
</dbReference>
<evidence type="ECO:0000256" key="2">
    <source>
        <dbReference type="ARBA" id="ARBA00004613"/>
    </source>
</evidence>
<organism evidence="11 12">
    <name type="scientific">Chinchilla lanigera</name>
    <name type="common">Long-tailed chinchilla</name>
    <name type="synonym">Chinchilla villidera</name>
    <dbReference type="NCBI Taxonomy" id="34839"/>
    <lineage>
        <taxon>Eukaryota</taxon>
        <taxon>Metazoa</taxon>
        <taxon>Chordata</taxon>
        <taxon>Craniata</taxon>
        <taxon>Vertebrata</taxon>
        <taxon>Euteleostomi</taxon>
        <taxon>Mammalia</taxon>
        <taxon>Eutheria</taxon>
        <taxon>Euarchontoglires</taxon>
        <taxon>Glires</taxon>
        <taxon>Rodentia</taxon>
        <taxon>Hystricomorpha</taxon>
        <taxon>Chinchillidae</taxon>
        <taxon>Chinchilla</taxon>
    </lineage>
</organism>
<proteinExistence type="predicted"/>
<dbReference type="InterPro" id="IPR050514">
    <property type="entry name" value="WAP_four-disulfide_core"/>
</dbReference>
<keyword evidence="6 9" id="KW-0732">Signal</keyword>
<gene>
    <name evidence="11" type="primary">WFDC5</name>
</gene>
<evidence type="ECO:0000259" key="10">
    <source>
        <dbReference type="PROSITE" id="PS51390"/>
    </source>
</evidence>
<feature type="chain" id="PRO_5034012149" description="WAP four-disulfide core domain protein 5" evidence="9">
    <location>
        <begin position="25"/>
        <end position="123"/>
    </location>
</feature>
<keyword evidence="8" id="KW-1015">Disulfide bond</keyword>
<keyword evidence="4" id="KW-0964">Secreted</keyword>
<evidence type="ECO:0000313" key="11">
    <source>
        <dbReference type="Ensembl" id="ENSCLAP00000011930.1"/>
    </source>
</evidence>
<feature type="signal peptide" evidence="9">
    <location>
        <begin position="1"/>
        <end position="24"/>
    </location>
</feature>
<evidence type="ECO:0000256" key="3">
    <source>
        <dbReference type="ARBA" id="ARBA00017105"/>
    </source>
</evidence>
<reference evidence="11" key="2">
    <citation type="submission" date="2025-09" db="UniProtKB">
        <authorList>
            <consortium name="Ensembl"/>
        </authorList>
    </citation>
    <scope>IDENTIFICATION</scope>
</reference>
<dbReference type="SMART" id="SM00217">
    <property type="entry name" value="WAP"/>
    <property type="match status" value="2"/>
</dbReference>
<dbReference type="SUPFAM" id="SSF57256">
    <property type="entry name" value="Elafin-like"/>
    <property type="match status" value="2"/>
</dbReference>
<dbReference type="GO" id="GO:0045087">
    <property type="term" value="P:innate immune response"/>
    <property type="evidence" value="ECO:0007669"/>
    <property type="project" value="TreeGrafter"/>
</dbReference>
<dbReference type="InterPro" id="IPR036645">
    <property type="entry name" value="Elafin-like_sf"/>
</dbReference>
<dbReference type="PRINTS" id="PR00003">
    <property type="entry name" value="4DISULPHCORE"/>
</dbReference>
<evidence type="ECO:0000256" key="1">
    <source>
        <dbReference type="ARBA" id="ARBA00003209"/>
    </source>
</evidence>
<feature type="domain" description="WAP" evidence="10">
    <location>
        <begin position="73"/>
        <end position="120"/>
    </location>
</feature>
<accession>A0A8C2V985</accession>
<evidence type="ECO:0000256" key="6">
    <source>
        <dbReference type="ARBA" id="ARBA00022729"/>
    </source>
</evidence>
<evidence type="ECO:0000256" key="4">
    <source>
        <dbReference type="ARBA" id="ARBA00022525"/>
    </source>
</evidence>
<comment type="subcellular location">
    <subcellularLocation>
        <location evidence="2">Secreted</location>
    </subcellularLocation>
</comment>
<feature type="domain" description="WAP" evidence="10">
    <location>
        <begin position="27"/>
        <end position="72"/>
    </location>
</feature>
<keyword evidence="5" id="KW-0646">Protease inhibitor</keyword>
<dbReference type="OMA" id="GCPPDDK"/>
<evidence type="ECO:0000256" key="9">
    <source>
        <dbReference type="SAM" id="SignalP"/>
    </source>
</evidence>
<evidence type="ECO:0000313" key="12">
    <source>
        <dbReference type="Proteomes" id="UP000694398"/>
    </source>
</evidence>
<dbReference type="Proteomes" id="UP000694398">
    <property type="component" value="Unassembled WGS sequence"/>
</dbReference>
<dbReference type="Gene3D" id="4.10.75.10">
    <property type="entry name" value="Elafin-like"/>
    <property type="match status" value="2"/>
</dbReference>
<dbReference type="GeneTree" id="ENSGT00730000111369"/>
<dbReference type="PANTHER" id="PTHR19441:SF39">
    <property type="entry name" value="WAP FOUR-DISULFIDE CORE DOMAIN PROTEIN 5"/>
    <property type="match status" value="1"/>
</dbReference>
<dbReference type="GO" id="GO:0004867">
    <property type="term" value="F:serine-type endopeptidase inhibitor activity"/>
    <property type="evidence" value="ECO:0007669"/>
    <property type="project" value="TreeGrafter"/>
</dbReference>
<dbReference type="PANTHER" id="PTHR19441">
    <property type="entry name" value="WHEY ACDIC PROTEIN WAP"/>
    <property type="match status" value="1"/>
</dbReference>
<evidence type="ECO:0000256" key="8">
    <source>
        <dbReference type="ARBA" id="ARBA00023157"/>
    </source>
</evidence>
<evidence type="ECO:0000256" key="7">
    <source>
        <dbReference type="ARBA" id="ARBA00022737"/>
    </source>
</evidence>
<dbReference type="GO" id="GO:0005615">
    <property type="term" value="C:extracellular space"/>
    <property type="evidence" value="ECO:0007669"/>
    <property type="project" value="TreeGrafter"/>
</dbReference>
<dbReference type="GO" id="GO:0019731">
    <property type="term" value="P:antibacterial humoral response"/>
    <property type="evidence" value="ECO:0007669"/>
    <property type="project" value="TreeGrafter"/>
</dbReference>
<dbReference type="Pfam" id="PF00095">
    <property type="entry name" value="WAP"/>
    <property type="match status" value="2"/>
</dbReference>
<name>A0A8C2V985_CHILA</name>